<dbReference type="PANTHER" id="PTHR13989:SF16">
    <property type="entry name" value="REPLICATION PROTEIN A2"/>
    <property type="match status" value="1"/>
</dbReference>
<dbReference type="Pfam" id="PF08784">
    <property type="entry name" value="RPA_C"/>
    <property type="match status" value="1"/>
</dbReference>
<dbReference type="InterPro" id="IPR014646">
    <property type="entry name" value="Rfa2/RPA32"/>
</dbReference>
<evidence type="ECO:0000313" key="9">
    <source>
        <dbReference type="EMBL" id="EKX39999.1"/>
    </source>
</evidence>
<feature type="domain" description="OB" evidence="7">
    <location>
        <begin position="66"/>
        <end position="141"/>
    </location>
</feature>
<evidence type="ECO:0000259" key="8">
    <source>
        <dbReference type="Pfam" id="PF08784"/>
    </source>
</evidence>
<dbReference type="InterPro" id="IPR004365">
    <property type="entry name" value="NA-bd_OB_tRNA"/>
</dbReference>
<dbReference type="OMA" id="TFHFIDC"/>
<dbReference type="EMBL" id="JH993035">
    <property type="protein sequence ID" value="EKX39999.1"/>
    <property type="molecule type" value="Genomic_DNA"/>
</dbReference>
<feature type="compositionally biased region" description="Polar residues" evidence="6">
    <location>
        <begin position="172"/>
        <end position="186"/>
    </location>
</feature>
<evidence type="ECO:0000259" key="7">
    <source>
        <dbReference type="Pfam" id="PF01336"/>
    </source>
</evidence>
<accession>L1IVT0</accession>
<dbReference type="GO" id="GO:0005662">
    <property type="term" value="C:DNA replication factor A complex"/>
    <property type="evidence" value="ECO:0007669"/>
    <property type="project" value="TreeGrafter"/>
</dbReference>
<evidence type="ECO:0000256" key="4">
    <source>
        <dbReference type="ARBA" id="ARBA00023125"/>
    </source>
</evidence>
<dbReference type="RefSeq" id="XP_005826979.1">
    <property type="nucleotide sequence ID" value="XM_005826922.1"/>
</dbReference>
<dbReference type="InterPro" id="IPR036388">
    <property type="entry name" value="WH-like_DNA-bd_sf"/>
</dbReference>
<dbReference type="eggNOG" id="KOG3108">
    <property type="taxonomic scope" value="Eukaryota"/>
</dbReference>
<evidence type="ECO:0000256" key="2">
    <source>
        <dbReference type="ARBA" id="ARBA00007815"/>
    </source>
</evidence>
<dbReference type="GO" id="GO:0006289">
    <property type="term" value="P:nucleotide-excision repair"/>
    <property type="evidence" value="ECO:0007669"/>
    <property type="project" value="TreeGrafter"/>
</dbReference>
<protein>
    <submittedName>
        <fullName evidence="9">Replication protein A2, 32kDa</fullName>
    </submittedName>
</protein>
<dbReference type="Pfam" id="PF01336">
    <property type="entry name" value="tRNA_anti-codon"/>
    <property type="match status" value="1"/>
</dbReference>
<reference evidence="9 11" key="1">
    <citation type="journal article" date="2012" name="Nature">
        <title>Algal genomes reveal evolutionary mosaicism and the fate of nucleomorphs.</title>
        <authorList>
            <consortium name="DOE Joint Genome Institute"/>
            <person name="Curtis B.A."/>
            <person name="Tanifuji G."/>
            <person name="Burki F."/>
            <person name="Gruber A."/>
            <person name="Irimia M."/>
            <person name="Maruyama S."/>
            <person name="Arias M.C."/>
            <person name="Ball S.G."/>
            <person name="Gile G.H."/>
            <person name="Hirakawa Y."/>
            <person name="Hopkins J.F."/>
            <person name="Kuo A."/>
            <person name="Rensing S.A."/>
            <person name="Schmutz J."/>
            <person name="Symeonidi A."/>
            <person name="Elias M."/>
            <person name="Eveleigh R.J."/>
            <person name="Herman E.K."/>
            <person name="Klute M.J."/>
            <person name="Nakayama T."/>
            <person name="Obornik M."/>
            <person name="Reyes-Prieto A."/>
            <person name="Armbrust E.V."/>
            <person name="Aves S.J."/>
            <person name="Beiko R.G."/>
            <person name="Coutinho P."/>
            <person name="Dacks J.B."/>
            <person name="Durnford D.G."/>
            <person name="Fast N.M."/>
            <person name="Green B.R."/>
            <person name="Grisdale C.J."/>
            <person name="Hempel F."/>
            <person name="Henrissat B."/>
            <person name="Hoppner M.P."/>
            <person name="Ishida K."/>
            <person name="Kim E."/>
            <person name="Koreny L."/>
            <person name="Kroth P.G."/>
            <person name="Liu Y."/>
            <person name="Malik S.B."/>
            <person name="Maier U.G."/>
            <person name="McRose D."/>
            <person name="Mock T."/>
            <person name="Neilson J.A."/>
            <person name="Onodera N.T."/>
            <person name="Poole A.M."/>
            <person name="Pritham E.J."/>
            <person name="Richards T.A."/>
            <person name="Rocap G."/>
            <person name="Roy S.W."/>
            <person name="Sarai C."/>
            <person name="Schaack S."/>
            <person name="Shirato S."/>
            <person name="Slamovits C.H."/>
            <person name="Spencer D.F."/>
            <person name="Suzuki S."/>
            <person name="Worden A.Z."/>
            <person name="Zauner S."/>
            <person name="Barry K."/>
            <person name="Bell C."/>
            <person name="Bharti A.K."/>
            <person name="Crow J.A."/>
            <person name="Grimwood J."/>
            <person name="Kramer R."/>
            <person name="Lindquist E."/>
            <person name="Lucas S."/>
            <person name="Salamov A."/>
            <person name="McFadden G.I."/>
            <person name="Lane C.E."/>
            <person name="Keeling P.J."/>
            <person name="Gray M.W."/>
            <person name="Grigoriev I.V."/>
            <person name="Archibald J.M."/>
        </authorList>
    </citation>
    <scope>NUCLEOTIDE SEQUENCE</scope>
    <source>
        <strain evidence="9 11">CCMP2712</strain>
    </source>
</reference>
<dbReference type="GeneID" id="17296761"/>
<evidence type="ECO:0000313" key="10">
    <source>
        <dbReference type="EnsemblProtists" id="EKX39999"/>
    </source>
</evidence>
<dbReference type="GO" id="GO:0006260">
    <property type="term" value="P:DNA replication"/>
    <property type="evidence" value="ECO:0007669"/>
    <property type="project" value="UniProtKB-KW"/>
</dbReference>
<keyword evidence="5" id="KW-0539">Nucleus</keyword>
<gene>
    <name evidence="9" type="primary">RPA2</name>
    <name evidence="9" type="ORF">GUITHDRAFT_88915</name>
</gene>
<dbReference type="CDD" id="cd04478">
    <property type="entry name" value="RPA2_DBD_D"/>
    <property type="match status" value="1"/>
</dbReference>
<name>L1IVT0_GUITC</name>
<dbReference type="SUPFAM" id="SSF50249">
    <property type="entry name" value="Nucleic acid-binding proteins"/>
    <property type="match status" value="1"/>
</dbReference>
<feature type="region of interest" description="Disordered" evidence="6">
    <location>
        <begin position="169"/>
        <end position="219"/>
    </location>
</feature>
<keyword evidence="4" id="KW-0238">DNA-binding</keyword>
<keyword evidence="3" id="KW-0235">DNA replication</keyword>
<evidence type="ECO:0000313" key="11">
    <source>
        <dbReference type="Proteomes" id="UP000011087"/>
    </source>
</evidence>
<dbReference type="KEGG" id="gtt:GUITHDRAFT_88915"/>
<dbReference type="GO" id="GO:0035861">
    <property type="term" value="C:site of double-strand break"/>
    <property type="evidence" value="ECO:0007669"/>
    <property type="project" value="TreeGrafter"/>
</dbReference>
<dbReference type="AlphaFoldDB" id="L1IVT0"/>
<feature type="domain" description="Replication protein A C-terminal" evidence="8">
    <location>
        <begin position="160"/>
        <end position="283"/>
    </location>
</feature>
<organism evidence="9">
    <name type="scientific">Guillardia theta (strain CCMP2712)</name>
    <name type="common">Cryptophyte</name>
    <dbReference type="NCBI Taxonomy" id="905079"/>
    <lineage>
        <taxon>Eukaryota</taxon>
        <taxon>Cryptophyceae</taxon>
        <taxon>Pyrenomonadales</taxon>
        <taxon>Geminigeraceae</taxon>
        <taxon>Guillardia</taxon>
    </lineage>
</organism>
<dbReference type="GO" id="GO:0000781">
    <property type="term" value="C:chromosome, telomeric region"/>
    <property type="evidence" value="ECO:0007669"/>
    <property type="project" value="TreeGrafter"/>
</dbReference>
<dbReference type="GO" id="GO:0003697">
    <property type="term" value="F:single-stranded DNA binding"/>
    <property type="evidence" value="ECO:0007669"/>
    <property type="project" value="TreeGrafter"/>
</dbReference>
<dbReference type="InterPro" id="IPR012340">
    <property type="entry name" value="NA-bd_OB-fold"/>
</dbReference>
<dbReference type="Gene3D" id="1.10.10.10">
    <property type="entry name" value="Winged helix-like DNA-binding domain superfamily/Winged helix DNA-binding domain"/>
    <property type="match status" value="1"/>
</dbReference>
<dbReference type="PaxDb" id="55529-EKX39999"/>
<dbReference type="STRING" id="905079.L1IVT0"/>
<dbReference type="PANTHER" id="PTHR13989">
    <property type="entry name" value="REPLICATION PROTEIN A-RELATED"/>
    <property type="match status" value="1"/>
</dbReference>
<dbReference type="InterPro" id="IPR040260">
    <property type="entry name" value="RFA2-like"/>
</dbReference>
<sequence length="288" mass="30817">MDYGDIGSYGGGGFIASQSGGGGGGSGKKSNAEKGMLPVSIKQVMNAPQDSQDEDIKIDGRDTKQVTIIAYIVDVKETSTSVTFSLEDGTGNIDAIMWIDQDESEFMVRSRAEWVVGTYVRVVGQVRSHNGKRSMVAFHLRTVTDFNELTYHLFDTIHAHLYNTRGPLADSKPQTGFPSSSFQSPGKPSMGPGFTSPSQPGGAGAGRVDSSRPAGGPVTDMREAVHKAFIDFGATGDLTGLSIDNCVQQVSRVMGRSVSRAEVSSHIENLALDGHIYSTIDEEHFYPS</sequence>
<evidence type="ECO:0000256" key="6">
    <source>
        <dbReference type="SAM" id="MobiDB-lite"/>
    </source>
</evidence>
<proteinExistence type="inferred from homology"/>
<dbReference type="InterPro" id="IPR014892">
    <property type="entry name" value="RPA_C"/>
</dbReference>
<comment type="similarity">
    <text evidence="2">Belongs to the replication factor A protein 2 family.</text>
</comment>
<dbReference type="Gene3D" id="2.40.50.140">
    <property type="entry name" value="Nucleic acid-binding proteins"/>
    <property type="match status" value="1"/>
</dbReference>
<dbReference type="GO" id="GO:0000724">
    <property type="term" value="P:double-strand break repair via homologous recombination"/>
    <property type="evidence" value="ECO:0007669"/>
    <property type="project" value="TreeGrafter"/>
</dbReference>
<dbReference type="PIRSF" id="PIRSF036949">
    <property type="entry name" value="RPA32"/>
    <property type="match status" value="1"/>
</dbReference>
<evidence type="ECO:0000256" key="3">
    <source>
        <dbReference type="ARBA" id="ARBA00022705"/>
    </source>
</evidence>
<reference evidence="11" key="2">
    <citation type="submission" date="2012-11" db="EMBL/GenBank/DDBJ databases">
        <authorList>
            <person name="Kuo A."/>
            <person name="Curtis B.A."/>
            <person name="Tanifuji G."/>
            <person name="Burki F."/>
            <person name="Gruber A."/>
            <person name="Irimia M."/>
            <person name="Maruyama S."/>
            <person name="Arias M.C."/>
            <person name="Ball S.G."/>
            <person name="Gile G.H."/>
            <person name="Hirakawa Y."/>
            <person name="Hopkins J.F."/>
            <person name="Rensing S.A."/>
            <person name="Schmutz J."/>
            <person name="Symeonidi A."/>
            <person name="Elias M."/>
            <person name="Eveleigh R.J."/>
            <person name="Herman E.K."/>
            <person name="Klute M.J."/>
            <person name="Nakayama T."/>
            <person name="Obornik M."/>
            <person name="Reyes-Prieto A."/>
            <person name="Armbrust E.V."/>
            <person name="Aves S.J."/>
            <person name="Beiko R.G."/>
            <person name="Coutinho P."/>
            <person name="Dacks J.B."/>
            <person name="Durnford D.G."/>
            <person name="Fast N.M."/>
            <person name="Green B.R."/>
            <person name="Grisdale C."/>
            <person name="Hempe F."/>
            <person name="Henrissat B."/>
            <person name="Hoppner M.P."/>
            <person name="Ishida K.-I."/>
            <person name="Kim E."/>
            <person name="Koreny L."/>
            <person name="Kroth P.G."/>
            <person name="Liu Y."/>
            <person name="Malik S.-B."/>
            <person name="Maier U.G."/>
            <person name="McRose D."/>
            <person name="Mock T."/>
            <person name="Neilson J.A."/>
            <person name="Onodera N.T."/>
            <person name="Poole A.M."/>
            <person name="Pritham E.J."/>
            <person name="Richards T.A."/>
            <person name="Rocap G."/>
            <person name="Roy S.W."/>
            <person name="Sarai C."/>
            <person name="Schaack S."/>
            <person name="Shirato S."/>
            <person name="Slamovits C.H."/>
            <person name="Spencer D.F."/>
            <person name="Suzuki S."/>
            <person name="Worden A.Z."/>
            <person name="Zauner S."/>
            <person name="Barry K."/>
            <person name="Bell C."/>
            <person name="Bharti A.K."/>
            <person name="Crow J.A."/>
            <person name="Grimwood J."/>
            <person name="Kramer R."/>
            <person name="Lindquist E."/>
            <person name="Lucas S."/>
            <person name="Salamov A."/>
            <person name="McFadden G.I."/>
            <person name="Lane C.E."/>
            <person name="Keeling P.J."/>
            <person name="Gray M.W."/>
            <person name="Grigoriev I.V."/>
            <person name="Archibald J.M."/>
        </authorList>
    </citation>
    <scope>NUCLEOTIDE SEQUENCE</scope>
    <source>
        <strain evidence="11">CCMP2712</strain>
    </source>
</reference>
<dbReference type="HOGENOM" id="CLU_051033_3_1_1"/>
<dbReference type="EnsemblProtists" id="EKX39999">
    <property type="protein sequence ID" value="EKX39999"/>
    <property type="gene ID" value="GUITHDRAFT_88915"/>
</dbReference>
<comment type="subcellular location">
    <subcellularLocation>
        <location evidence="1">Nucleus</location>
    </subcellularLocation>
</comment>
<evidence type="ECO:0000256" key="1">
    <source>
        <dbReference type="ARBA" id="ARBA00004123"/>
    </source>
</evidence>
<evidence type="ECO:0000256" key="5">
    <source>
        <dbReference type="ARBA" id="ARBA00023242"/>
    </source>
</evidence>
<reference evidence="10" key="3">
    <citation type="submission" date="2015-06" db="UniProtKB">
        <authorList>
            <consortium name="EnsemblProtists"/>
        </authorList>
    </citation>
    <scope>IDENTIFICATION</scope>
</reference>
<dbReference type="Proteomes" id="UP000011087">
    <property type="component" value="Unassembled WGS sequence"/>
</dbReference>
<keyword evidence="11" id="KW-1185">Reference proteome</keyword>
<dbReference type="OrthoDB" id="25571at2759"/>